<name>A0A5N6P3C1_9ASTR</name>
<dbReference type="EMBL" id="SZYD01000007">
    <property type="protein sequence ID" value="KAD5802816.1"/>
    <property type="molecule type" value="Genomic_DNA"/>
</dbReference>
<gene>
    <name evidence="1" type="ORF">E3N88_14176</name>
</gene>
<protein>
    <submittedName>
        <fullName evidence="1">Uncharacterized protein</fullName>
    </submittedName>
</protein>
<dbReference type="Proteomes" id="UP000326396">
    <property type="component" value="Linkage Group LG15"/>
</dbReference>
<dbReference type="AlphaFoldDB" id="A0A5N6P3C1"/>
<keyword evidence="2" id="KW-1185">Reference proteome</keyword>
<proteinExistence type="predicted"/>
<organism evidence="1 2">
    <name type="scientific">Mikania micrantha</name>
    <name type="common">bitter vine</name>
    <dbReference type="NCBI Taxonomy" id="192012"/>
    <lineage>
        <taxon>Eukaryota</taxon>
        <taxon>Viridiplantae</taxon>
        <taxon>Streptophyta</taxon>
        <taxon>Embryophyta</taxon>
        <taxon>Tracheophyta</taxon>
        <taxon>Spermatophyta</taxon>
        <taxon>Magnoliopsida</taxon>
        <taxon>eudicotyledons</taxon>
        <taxon>Gunneridae</taxon>
        <taxon>Pentapetalae</taxon>
        <taxon>asterids</taxon>
        <taxon>campanulids</taxon>
        <taxon>Asterales</taxon>
        <taxon>Asteraceae</taxon>
        <taxon>Asteroideae</taxon>
        <taxon>Heliantheae alliance</taxon>
        <taxon>Eupatorieae</taxon>
        <taxon>Mikania</taxon>
    </lineage>
</organism>
<evidence type="ECO:0000313" key="1">
    <source>
        <dbReference type="EMBL" id="KAD5802816.1"/>
    </source>
</evidence>
<comment type="caution">
    <text evidence="1">The sequence shown here is derived from an EMBL/GenBank/DDBJ whole genome shotgun (WGS) entry which is preliminary data.</text>
</comment>
<reference evidence="1 2" key="1">
    <citation type="submission" date="2019-05" db="EMBL/GenBank/DDBJ databases">
        <title>Mikania micrantha, genome provides insights into the molecular mechanism of rapid growth.</title>
        <authorList>
            <person name="Liu B."/>
        </authorList>
    </citation>
    <scope>NUCLEOTIDE SEQUENCE [LARGE SCALE GENOMIC DNA]</scope>
    <source>
        <strain evidence="1">NLD-2019</strain>
        <tissue evidence="1">Leaf</tissue>
    </source>
</reference>
<sequence length="211" mass="23747">MICVKEMSGITSPTVYNFDRLNYIHMVAGKTWYAIAFEDVIRTHSYGDKINSIGYTLQNKFKRVRGNAQQCPTSFFKLGHIFISHHRLPPSSPAASVNSDSHSVALRLRQLRLDSVDSVCRLRFCLLRLRLTPSTPPHGVKHEFGCCMITNTPLMEFDELIDDYCSYSDGVCVLMVDHCSSDDQCDYDGGEAMCDDGCKASTGRRFVQNVV</sequence>
<evidence type="ECO:0000313" key="2">
    <source>
        <dbReference type="Proteomes" id="UP000326396"/>
    </source>
</evidence>
<accession>A0A5N6P3C1</accession>